<name>A0ABV9SCQ8_9PSEU</name>
<accession>A0ABV9SCQ8</accession>
<evidence type="ECO:0000256" key="1">
    <source>
        <dbReference type="SAM" id="MobiDB-lite"/>
    </source>
</evidence>
<dbReference type="EMBL" id="JBHSIS010000035">
    <property type="protein sequence ID" value="MFC4859455.1"/>
    <property type="molecule type" value="Genomic_DNA"/>
</dbReference>
<evidence type="ECO:0000313" key="2">
    <source>
        <dbReference type="EMBL" id="MFC4859455.1"/>
    </source>
</evidence>
<proteinExistence type="predicted"/>
<dbReference type="Proteomes" id="UP001595859">
    <property type="component" value="Unassembled WGS sequence"/>
</dbReference>
<gene>
    <name evidence="2" type="ORF">ACFPCV_38680</name>
</gene>
<feature type="region of interest" description="Disordered" evidence="1">
    <location>
        <begin position="1"/>
        <end position="26"/>
    </location>
</feature>
<comment type="caution">
    <text evidence="2">The sequence shown here is derived from an EMBL/GenBank/DDBJ whole genome shotgun (WGS) entry which is preliminary data.</text>
</comment>
<feature type="region of interest" description="Disordered" evidence="1">
    <location>
        <begin position="73"/>
        <end position="105"/>
    </location>
</feature>
<keyword evidence="3" id="KW-1185">Reference proteome</keyword>
<organism evidence="2 3">
    <name type="scientific">Actinophytocola glycyrrhizae</name>
    <dbReference type="NCBI Taxonomy" id="2044873"/>
    <lineage>
        <taxon>Bacteria</taxon>
        <taxon>Bacillati</taxon>
        <taxon>Actinomycetota</taxon>
        <taxon>Actinomycetes</taxon>
        <taxon>Pseudonocardiales</taxon>
        <taxon>Pseudonocardiaceae</taxon>
    </lineage>
</organism>
<reference evidence="3" key="1">
    <citation type="journal article" date="2019" name="Int. J. Syst. Evol. Microbiol.">
        <title>The Global Catalogue of Microorganisms (GCM) 10K type strain sequencing project: providing services to taxonomists for standard genome sequencing and annotation.</title>
        <authorList>
            <consortium name="The Broad Institute Genomics Platform"/>
            <consortium name="The Broad Institute Genome Sequencing Center for Infectious Disease"/>
            <person name="Wu L."/>
            <person name="Ma J."/>
        </authorList>
    </citation>
    <scope>NUCLEOTIDE SEQUENCE [LARGE SCALE GENOMIC DNA]</scope>
    <source>
        <strain evidence="3">ZS-22-S1</strain>
    </source>
</reference>
<evidence type="ECO:0000313" key="3">
    <source>
        <dbReference type="Proteomes" id="UP001595859"/>
    </source>
</evidence>
<dbReference type="RefSeq" id="WP_378062541.1">
    <property type="nucleotide sequence ID" value="NZ_JBHSIS010000035.1"/>
</dbReference>
<sequence>MTPIKGESYADTSTTTGRMPRCKKGDGVLSLNDGAARVVIEMTDSARTGWTDYFAEVERNRDAVASLGLVRATDQNGGQPSECSAPNGSYWPSTQTTTALTSCLP</sequence>
<protein>
    <submittedName>
        <fullName evidence="2">Uncharacterized protein</fullName>
    </submittedName>
</protein>